<evidence type="ECO:0000313" key="2">
    <source>
        <dbReference type="Proteomes" id="UP000193944"/>
    </source>
</evidence>
<organism evidence="1 2">
    <name type="scientific">Anaeromyces robustus</name>
    <dbReference type="NCBI Taxonomy" id="1754192"/>
    <lineage>
        <taxon>Eukaryota</taxon>
        <taxon>Fungi</taxon>
        <taxon>Fungi incertae sedis</taxon>
        <taxon>Chytridiomycota</taxon>
        <taxon>Chytridiomycota incertae sedis</taxon>
        <taxon>Neocallimastigomycetes</taxon>
        <taxon>Neocallimastigales</taxon>
        <taxon>Neocallimastigaceae</taxon>
        <taxon>Anaeromyces</taxon>
    </lineage>
</organism>
<proteinExistence type="predicted"/>
<dbReference type="InterPro" id="IPR025384">
    <property type="entry name" value="DUF4298"/>
</dbReference>
<evidence type="ECO:0000313" key="1">
    <source>
        <dbReference type="EMBL" id="ORX83385.1"/>
    </source>
</evidence>
<dbReference type="OrthoDB" id="10324043at2759"/>
<keyword evidence="2" id="KW-1185">Reference proteome</keyword>
<dbReference type="AlphaFoldDB" id="A0A1Y1XCD4"/>
<dbReference type="Pfam" id="PF14131">
    <property type="entry name" value="DUF4298"/>
    <property type="match status" value="1"/>
</dbReference>
<accession>A0A1Y1XCD4</accession>
<protein>
    <recommendedName>
        <fullName evidence="3">DUF4298 domain-containing protein</fullName>
    </recommendedName>
</protein>
<gene>
    <name evidence="1" type="ORF">BCR32DRAFT_267041</name>
</gene>
<reference evidence="1 2" key="2">
    <citation type="submission" date="2016-08" db="EMBL/GenBank/DDBJ databases">
        <title>Pervasive Adenine N6-methylation of Active Genes in Fungi.</title>
        <authorList>
            <consortium name="DOE Joint Genome Institute"/>
            <person name="Mondo S.J."/>
            <person name="Dannebaum R.O."/>
            <person name="Kuo R.C."/>
            <person name="Labutti K."/>
            <person name="Haridas S."/>
            <person name="Kuo A."/>
            <person name="Salamov A."/>
            <person name="Ahrendt S.R."/>
            <person name="Lipzen A."/>
            <person name="Sullivan W."/>
            <person name="Andreopoulos W.B."/>
            <person name="Clum A."/>
            <person name="Lindquist E."/>
            <person name="Daum C."/>
            <person name="Ramamoorthy G.K."/>
            <person name="Gryganskyi A."/>
            <person name="Culley D."/>
            <person name="Magnuson J.K."/>
            <person name="James T.Y."/>
            <person name="O'Malley M.A."/>
            <person name="Stajich J.E."/>
            <person name="Spatafora J.W."/>
            <person name="Visel A."/>
            <person name="Grigoriev I.V."/>
        </authorList>
    </citation>
    <scope>NUCLEOTIDE SEQUENCE [LARGE SCALE GENOMIC DNA]</scope>
    <source>
        <strain evidence="1 2">S4</strain>
    </source>
</reference>
<reference evidence="1 2" key="1">
    <citation type="submission" date="2016-08" db="EMBL/GenBank/DDBJ databases">
        <title>A Parts List for Fungal Cellulosomes Revealed by Comparative Genomics.</title>
        <authorList>
            <consortium name="DOE Joint Genome Institute"/>
            <person name="Haitjema C.H."/>
            <person name="Gilmore S.P."/>
            <person name="Henske J.K."/>
            <person name="Solomon K.V."/>
            <person name="De Groot R."/>
            <person name="Kuo A."/>
            <person name="Mondo S.J."/>
            <person name="Salamov A.A."/>
            <person name="Labutti K."/>
            <person name="Zhao Z."/>
            <person name="Chiniquy J."/>
            <person name="Barry K."/>
            <person name="Brewer H.M."/>
            <person name="Purvine S.O."/>
            <person name="Wright A.T."/>
            <person name="Boxma B."/>
            <person name="Van Alen T."/>
            <person name="Hackstein J.H."/>
            <person name="Baker S.E."/>
            <person name="Grigoriev I.V."/>
            <person name="O'Malley M.A."/>
        </authorList>
    </citation>
    <scope>NUCLEOTIDE SEQUENCE [LARGE SCALE GENOMIC DNA]</scope>
    <source>
        <strain evidence="1 2">S4</strain>
    </source>
</reference>
<comment type="caution">
    <text evidence="1">The sequence shown here is derived from an EMBL/GenBank/DDBJ whole genome shotgun (WGS) entry which is preliminary data.</text>
</comment>
<name>A0A1Y1XCD4_9FUNG</name>
<dbReference type="EMBL" id="MCFG01000074">
    <property type="protein sequence ID" value="ORX83385.1"/>
    <property type="molecule type" value="Genomic_DNA"/>
</dbReference>
<evidence type="ECO:0008006" key="3">
    <source>
        <dbReference type="Google" id="ProtNLM"/>
    </source>
</evidence>
<dbReference type="Proteomes" id="UP000193944">
    <property type="component" value="Unassembled WGS sequence"/>
</dbReference>
<sequence length="105" mass="12567">MTDEKIKRIERIKKMEEKLDDVTPKIRAFEVSLNNMKKLYEDMKILSEYYSNEWKKDFVADEEGEIPKDLKRGVLGEDTLYDLFCDYYQIGDDMKELSEKIKALK</sequence>